<protein>
    <submittedName>
        <fullName evidence="2">Uncharacterized protein</fullName>
    </submittedName>
</protein>
<evidence type="ECO:0000313" key="3">
    <source>
        <dbReference type="Proteomes" id="UP001168821"/>
    </source>
</evidence>
<reference evidence="2" key="1">
    <citation type="journal article" date="2023" name="G3 (Bethesda)">
        <title>Whole genome assemblies of Zophobas morio and Tenebrio molitor.</title>
        <authorList>
            <person name="Kaur S."/>
            <person name="Stinson S.A."/>
            <person name="diCenzo G.C."/>
        </authorList>
    </citation>
    <scope>NUCLEOTIDE SEQUENCE</scope>
    <source>
        <strain evidence="2">QUZm001</strain>
    </source>
</reference>
<proteinExistence type="predicted"/>
<gene>
    <name evidence="2" type="ORF">Zmor_005797</name>
</gene>
<accession>A0AA38MMD8</accession>
<comment type="caution">
    <text evidence="2">The sequence shown here is derived from an EMBL/GenBank/DDBJ whole genome shotgun (WGS) entry which is preliminary data.</text>
</comment>
<feature type="region of interest" description="Disordered" evidence="1">
    <location>
        <begin position="111"/>
        <end position="149"/>
    </location>
</feature>
<keyword evidence="3" id="KW-1185">Reference proteome</keyword>
<organism evidence="2 3">
    <name type="scientific">Zophobas morio</name>
    <dbReference type="NCBI Taxonomy" id="2755281"/>
    <lineage>
        <taxon>Eukaryota</taxon>
        <taxon>Metazoa</taxon>
        <taxon>Ecdysozoa</taxon>
        <taxon>Arthropoda</taxon>
        <taxon>Hexapoda</taxon>
        <taxon>Insecta</taxon>
        <taxon>Pterygota</taxon>
        <taxon>Neoptera</taxon>
        <taxon>Endopterygota</taxon>
        <taxon>Coleoptera</taxon>
        <taxon>Polyphaga</taxon>
        <taxon>Cucujiformia</taxon>
        <taxon>Tenebrionidae</taxon>
        <taxon>Zophobas</taxon>
    </lineage>
</organism>
<dbReference type="Proteomes" id="UP001168821">
    <property type="component" value="Unassembled WGS sequence"/>
</dbReference>
<name>A0AA38MMD8_9CUCU</name>
<dbReference type="AlphaFoldDB" id="A0AA38MMD8"/>
<evidence type="ECO:0000313" key="2">
    <source>
        <dbReference type="EMBL" id="KAJ3661401.1"/>
    </source>
</evidence>
<dbReference type="EMBL" id="JALNTZ010000002">
    <property type="protein sequence ID" value="KAJ3661401.1"/>
    <property type="molecule type" value="Genomic_DNA"/>
</dbReference>
<evidence type="ECO:0000256" key="1">
    <source>
        <dbReference type="SAM" id="MobiDB-lite"/>
    </source>
</evidence>
<sequence length="230" mass="25524">MKCPARSFLLDGDFLQAGLLLALGAATLNLEIARRRYGDPGGERGDGNDACTTVSTFDGDKKNAVTVTRFLARGRRFQNRYKHGQKTQKVLTVGRRVNCRLLKRNFSKKTPKITQTTPALPHSFGVAGKSPLLPPRRRGDRQFTPGFRGTRHGFRPAKIRFVTFPPFVGKKRSVTSFFSSKTAFLPVQLWWTEVPGSDGGVLDSSVTVVCLQLSWGNSESSSENRFKSLM</sequence>